<dbReference type="InterPro" id="IPR011990">
    <property type="entry name" value="TPR-like_helical_dom_sf"/>
</dbReference>
<sequence length="669" mass="75776">MTLPLLHTVSFISLPLKPTLFTKPLLKPHPIFSLQEQTQTQSQSQPKSKSYIWVNPNSTNASKLHKKSYDFRYASLTKVAQNLDSCDPFFDDIDKVLSILVNDSDFRLVEQDAVVVLNNMSNPENAVFVLQWFQERVRVSKGVILYNVTLKVFRKGRDFERAERLFREMLEMGMQPDNVTFSTMISCARHCGFAEKAVEWFEKMNGYGIEPDDVSYCVMIDAYGKAGNVGKAMSLYDRAREKKWRIDAVTFATLVKINGVSGNFDGCLNVYEEMKALRVKPNHLVYNNLLDAMGRAKRPWQAKNIYKEMINNGLRPNWATYASLLRAFGRARYGEDALLVYRETKEKGLELNIGLYNTLLSMCADLGLLDEAMEIFEDMKGVENCKPDSWTYSSLITLYSCCGKVSEAETMFNELMESGFEANIFVFTSLIQAYGKANRTNDIVNTFDQLIEMGITPDERFTCCLLNVINQIPKEELYKVTKCIEKANPKLGSVVQLIVHGDKTDGKTFREEAAELFQQIGADVRKAYCNCLIDLCVNLDQLERACELFDLGMRIEIYHEVHAKTPTQWYLNVKSLSLGAALTALHIWINDLTKVIEDGEELPSVLGISTGHGKHKYSEKGLAGAFESHLKELNSPFHEASEQAGWFFTTKVAATSWLESRRSSQAIAG</sequence>
<feature type="repeat" description="PPR" evidence="3">
    <location>
        <begin position="317"/>
        <end position="351"/>
    </location>
</feature>
<reference evidence="5 6" key="1">
    <citation type="submission" date="2024-01" db="EMBL/GenBank/DDBJ databases">
        <title>The complete chloroplast genome sequence of Lithospermum erythrorhizon: insights into the phylogenetic relationship among Boraginaceae species and the maternal lineages of purple gromwells.</title>
        <authorList>
            <person name="Okada T."/>
            <person name="Watanabe K."/>
        </authorList>
    </citation>
    <scope>NUCLEOTIDE SEQUENCE [LARGE SCALE GENOMIC DNA]</scope>
</reference>
<feature type="repeat" description="PPR" evidence="3">
    <location>
        <begin position="282"/>
        <end position="316"/>
    </location>
</feature>
<dbReference type="SMART" id="SM00463">
    <property type="entry name" value="SMR"/>
    <property type="match status" value="1"/>
</dbReference>
<dbReference type="PANTHER" id="PTHR47447">
    <property type="entry name" value="OS03G0856100 PROTEIN"/>
    <property type="match status" value="1"/>
</dbReference>
<comment type="caution">
    <text evidence="5">The sequence shown here is derived from an EMBL/GenBank/DDBJ whole genome shotgun (WGS) entry which is preliminary data.</text>
</comment>
<dbReference type="Pfam" id="PF13041">
    <property type="entry name" value="PPR_2"/>
    <property type="match status" value="2"/>
</dbReference>
<feature type="repeat" description="PPR" evidence="3">
    <location>
        <begin position="142"/>
        <end position="176"/>
    </location>
</feature>
<organism evidence="5 6">
    <name type="scientific">Lithospermum erythrorhizon</name>
    <name type="common">Purple gromwell</name>
    <name type="synonym">Lithospermum officinale var. erythrorhizon</name>
    <dbReference type="NCBI Taxonomy" id="34254"/>
    <lineage>
        <taxon>Eukaryota</taxon>
        <taxon>Viridiplantae</taxon>
        <taxon>Streptophyta</taxon>
        <taxon>Embryophyta</taxon>
        <taxon>Tracheophyta</taxon>
        <taxon>Spermatophyta</taxon>
        <taxon>Magnoliopsida</taxon>
        <taxon>eudicotyledons</taxon>
        <taxon>Gunneridae</taxon>
        <taxon>Pentapetalae</taxon>
        <taxon>asterids</taxon>
        <taxon>lamiids</taxon>
        <taxon>Boraginales</taxon>
        <taxon>Boraginaceae</taxon>
        <taxon>Boraginoideae</taxon>
        <taxon>Lithospermeae</taxon>
        <taxon>Lithospermum</taxon>
    </lineage>
</organism>
<evidence type="ECO:0000259" key="4">
    <source>
        <dbReference type="PROSITE" id="PS50828"/>
    </source>
</evidence>
<dbReference type="EMBL" id="BAABME010010988">
    <property type="protein sequence ID" value="GAA0183066.1"/>
    <property type="molecule type" value="Genomic_DNA"/>
</dbReference>
<dbReference type="GO" id="GO:0042134">
    <property type="term" value="F:rRNA primary transcript binding"/>
    <property type="evidence" value="ECO:0007669"/>
    <property type="project" value="TreeGrafter"/>
</dbReference>
<dbReference type="Gene3D" id="1.25.40.10">
    <property type="entry name" value="Tetratricopeptide repeat domain"/>
    <property type="match status" value="3"/>
</dbReference>
<dbReference type="PROSITE" id="PS51375">
    <property type="entry name" value="PPR"/>
    <property type="match status" value="9"/>
</dbReference>
<dbReference type="PROSITE" id="PS50828">
    <property type="entry name" value="SMR"/>
    <property type="match status" value="1"/>
</dbReference>
<feature type="repeat" description="PPR" evidence="3">
    <location>
        <begin position="388"/>
        <end position="422"/>
    </location>
</feature>
<evidence type="ECO:0000313" key="6">
    <source>
        <dbReference type="Proteomes" id="UP001454036"/>
    </source>
</evidence>
<protein>
    <recommendedName>
        <fullName evidence="4">Smr domain-containing protein</fullName>
    </recommendedName>
</protein>
<dbReference type="GO" id="GO:0003729">
    <property type="term" value="F:mRNA binding"/>
    <property type="evidence" value="ECO:0007669"/>
    <property type="project" value="TreeGrafter"/>
</dbReference>
<feature type="repeat" description="PPR" evidence="3">
    <location>
        <begin position="423"/>
        <end position="457"/>
    </location>
</feature>
<dbReference type="PANTHER" id="PTHR47447:SF12">
    <property type="entry name" value="PENTATRICOPEPTIDE REPEAT-CONTAINING PROTEIN ATP4 HOMOLOG, CHLOROPLASTIC"/>
    <property type="match status" value="1"/>
</dbReference>
<evidence type="ECO:0000256" key="1">
    <source>
        <dbReference type="ARBA" id="ARBA00007626"/>
    </source>
</evidence>
<dbReference type="GO" id="GO:0045727">
    <property type="term" value="P:positive regulation of translation"/>
    <property type="evidence" value="ECO:0007669"/>
    <property type="project" value="TreeGrafter"/>
</dbReference>
<dbReference type="GO" id="GO:0009658">
    <property type="term" value="P:chloroplast organization"/>
    <property type="evidence" value="ECO:0007669"/>
    <property type="project" value="UniProtKB-ARBA"/>
</dbReference>
<keyword evidence="2" id="KW-0677">Repeat</keyword>
<dbReference type="InterPro" id="IPR002885">
    <property type="entry name" value="PPR_rpt"/>
</dbReference>
<feature type="repeat" description="PPR" evidence="3">
    <location>
        <begin position="177"/>
        <end position="211"/>
    </location>
</feature>
<feature type="repeat" description="PPR" evidence="3">
    <location>
        <begin position="212"/>
        <end position="246"/>
    </location>
</feature>
<gene>
    <name evidence="5" type="ORF">LIER_30547</name>
</gene>
<evidence type="ECO:0000256" key="2">
    <source>
        <dbReference type="ARBA" id="ARBA00022737"/>
    </source>
</evidence>
<dbReference type="InterPro" id="IPR033443">
    <property type="entry name" value="PROP1-like_PPR_dom"/>
</dbReference>
<dbReference type="GO" id="GO:0009570">
    <property type="term" value="C:chloroplast stroma"/>
    <property type="evidence" value="ECO:0007669"/>
    <property type="project" value="TreeGrafter"/>
</dbReference>
<dbReference type="SUPFAM" id="SSF48452">
    <property type="entry name" value="TPR-like"/>
    <property type="match status" value="1"/>
</dbReference>
<dbReference type="InterPro" id="IPR002625">
    <property type="entry name" value="Smr_dom"/>
</dbReference>
<evidence type="ECO:0000313" key="5">
    <source>
        <dbReference type="EMBL" id="GAA0183066.1"/>
    </source>
</evidence>
<dbReference type="NCBIfam" id="TIGR00756">
    <property type="entry name" value="PPR"/>
    <property type="match status" value="8"/>
</dbReference>
<dbReference type="Pfam" id="PF17177">
    <property type="entry name" value="PPR_long"/>
    <property type="match status" value="1"/>
</dbReference>
<dbReference type="Proteomes" id="UP001454036">
    <property type="component" value="Unassembled WGS sequence"/>
</dbReference>
<dbReference type="Pfam" id="PF01535">
    <property type="entry name" value="PPR"/>
    <property type="match status" value="3"/>
</dbReference>
<dbReference type="FunFam" id="1.25.40.10:FF:000509">
    <property type="entry name" value="Pentatricopeptide repeat-containing protein At4g16390, chloroplastic"/>
    <property type="match status" value="1"/>
</dbReference>
<name>A0AAV3RN16_LITER</name>
<dbReference type="AlphaFoldDB" id="A0AAV3RN16"/>
<comment type="similarity">
    <text evidence="1">Belongs to the PPR family. P subfamily.</text>
</comment>
<evidence type="ECO:0000256" key="3">
    <source>
        <dbReference type="PROSITE-ProRule" id="PRU00708"/>
    </source>
</evidence>
<feature type="repeat" description="PPR" evidence="3">
    <location>
        <begin position="352"/>
        <end position="382"/>
    </location>
</feature>
<accession>A0AAV3RN16</accession>
<feature type="repeat" description="PPR" evidence="3">
    <location>
        <begin position="247"/>
        <end position="281"/>
    </location>
</feature>
<keyword evidence="6" id="KW-1185">Reference proteome</keyword>
<feature type="domain" description="Smr" evidence="4">
    <location>
        <begin position="571"/>
        <end position="655"/>
    </location>
</feature>
<proteinExistence type="inferred from homology"/>